<reference evidence="10" key="1">
    <citation type="submission" date="2019-08" db="EMBL/GenBank/DDBJ databases">
        <title>Limnoglobus roseus gen. nov., sp. nov., a novel freshwater planctomycete with a giant genome from the family Gemmataceae.</title>
        <authorList>
            <person name="Kulichevskaya I.S."/>
            <person name="Naumoff D.G."/>
            <person name="Miroshnikov K."/>
            <person name="Ivanova A."/>
            <person name="Philippov D.A."/>
            <person name="Hakobyan A."/>
            <person name="Rijpstra I.C."/>
            <person name="Sinninghe Damste J.S."/>
            <person name="Liesack W."/>
            <person name="Dedysh S.N."/>
        </authorList>
    </citation>
    <scope>NUCLEOTIDE SEQUENCE [LARGE SCALE GENOMIC DNA]</scope>
    <source>
        <strain evidence="10">PX52</strain>
    </source>
</reference>
<evidence type="ECO:0000256" key="5">
    <source>
        <dbReference type="PROSITE-ProRule" id="PRU01248"/>
    </source>
</evidence>
<evidence type="ECO:0000259" key="7">
    <source>
        <dbReference type="PROSITE" id="PS51898"/>
    </source>
</evidence>
<dbReference type="GO" id="GO:0006310">
    <property type="term" value="P:DNA recombination"/>
    <property type="evidence" value="ECO:0007669"/>
    <property type="project" value="UniProtKB-KW"/>
</dbReference>
<dbReference type="InterPro" id="IPR013762">
    <property type="entry name" value="Integrase-like_cat_sf"/>
</dbReference>
<dbReference type="InterPro" id="IPR002104">
    <property type="entry name" value="Integrase_catalytic"/>
</dbReference>
<feature type="region of interest" description="Disordered" evidence="6">
    <location>
        <begin position="296"/>
        <end position="381"/>
    </location>
</feature>
<gene>
    <name evidence="9" type="ORF">PX52LOC_00980</name>
</gene>
<dbReference type="InterPro" id="IPR050808">
    <property type="entry name" value="Phage_Integrase"/>
</dbReference>
<feature type="compositionally biased region" description="Low complexity" evidence="6">
    <location>
        <begin position="302"/>
        <end position="313"/>
    </location>
</feature>
<dbReference type="PANTHER" id="PTHR30629">
    <property type="entry name" value="PROPHAGE INTEGRASE"/>
    <property type="match status" value="1"/>
</dbReference>
<keyword evidence="4" id="KW-0233">DNA recombination</keyword>
<dbReference type="CDD" id="cd00397">
    <property type="entry name" value="DNA_BRE_C"/>
    <property type="match status" value="1"/>
</dbReference>
<organism evidence="9 10">
    <name type="scientific">Limnoglobus roseus</name>
    <dbReference type="NCBI Taxonomy" id="2598579"/>
    <lineage>
        <taxon>Bacteria</taxon>
        <taxon>Pseudomonadati</taxon>
        <taxon>Planctomycetota</taxon>
        <taxon>Planctomycetia</taxon>
        <taxon>Gemmatales</taxon>
        <taxon>Gemmataceae</taxon>
        <taxon>Limnoglobus</taxon>
    </lineage>
</organism>
<dbReference type="KEGG" id="lrs:PX52LOC_00980"/>
<feature type="domain" description="Tyr recombinase" evidence="7">
    <location>
        <begin position="120"/>
        <end position="304"/>
    </location>
</feature>
<evidence type="ECO:0000256" key="4">
    <source>
        <dbReference type="ARBA" id="ARBA00023172"/>
    </source>
</evidence>
<evidence type="ECO:0000256" key="6">
    <source>
        <dbReference type="SAM" id="MobiDB-lite"/>
    </source>
</evidence>
<dbReference type="InterPro" id="IPR011010">
    <property type="entry name" value="DNA_brk_join_enz"/>
</dbReference>
<protein>
    <submittedName>
        <fullName evidence="9">Site-specific integrase</fullName>
    </submittedName>
</protein>
<dbReference type="InterPro" id="IPR044068">
    <property type="entry name" value="CB"/>
</dbReference>
<evidence type="ECO:0000256" key="2">
    <source>
        <dbReference type="ARBA" id="ARBA00022908"/>
    </source>
</evidence>
<dbReference type="Gene3D" id="1.10.443.10">
    <property type="entry name" value="Intergrase catalytic core"/>
    <property type="match status" value="1"/>
</dbReference>
<dbReference type="InterPro" id="IPR010998">
    <property type="entry name" value="Integrase_recombinase_N"/>
</dbReference>
<accession>A0A5C1A803</accession>
<dbReference type="Pfam" id="PF00589">
    <property type="entry name" value="Phage_integrase"/>
    <property type="match status" value="1"/>
</dbReference>
<feature type="compositionally biased region" description="Basic residues" evidence="6">
    <location>
        <begin position="363"/>
        <end position="381"/>
    </location>
</feature>
<dbReference type="OrthoDB" id="262002at2"/>
<dbReference type="SUPFAM" id="SSF56349">
    <property type="entry name" value="DNA breaking-rejoining enzymes"/>
    <property type="match status" value="1"/>
</dbReference>
<keyword evidence="2" id="KW-0229">DNA integration</keyword>
<dbReference type="InterPro" id="IPR025269">
    <property type="entry name" value="SAM-like_dom"/>
</dbReference>
<dbReference type="GO" id="GO:0015074">
    <property type="term" value="P:DNA integration"/>
    <property type="evidence" value="ECO:0007669"/>
    <property type="project" value="UniProtKB-KW"/>
</dbReference>
<evidence type="ECO:0000313" key="10">
    <source>
        <dbReference type="Proteomes" id="UP000324974"/>
    </source>
</evidence>
<evidence type="ECO:0000256" key="1">
    <source>
        <dbReference type="ARBA" id="ARBA00008857"/>
    </source>
</evidence>
<dbReference type="Pfam" id="PF13102">
    <property type="entry name" value="Phage_int_SAM_5"/>
    <property type="match status" value="1"/>
</dbReference>
<dbReference type="PROSITE" id="PS51900">
    <property type="entry name" value="CB"/>
    <property type="match status" value="1"/>
</dbReference>
<keyword evidence="10" id="KW-1185">Reference proteome</keyword>
<dbReference type="PANTHER" id="PTHR30629:SF2">
    <property type="entry name" value="PROPHAGE INTEGRASE INTS-RELATED"/>
    <property type="match status" value="1"/>
</dbReference>
<comment type="similarity">
    <text evidence="1">Belongs to the 'phage' integrase family.</text>
</comment>
<evidence type="ECO:0000256" key="3">
    <source>
        <dbReference type="ARBA" id="ARBA00023125"/>
    </source>
</evidence>
<dbReference type="RefSeq" id="WP_149109031.1">
    <property type="nucleotide sequence ID" value="NZ_CP042425.1"/>
</dbReference>
<dbReference type="GO" id="GO:0003677">
    <property type="term" value="F:DNA binding"/>
    <property type="evidence" value="ECO:0007669"/>
    <property type="project" value="UniProtKB-UniRule"/>
</dbReference>
<evidence type="ECO:0000313" key="9">
    <source>
        <dbReference type="EMBL" id="QEL14116.1"/>
    </source>
</evidence>
<dbReference type="EMBL" id="CP042425">
    <property type="protein sequence ID" value="QEL14116.1"/>
    <property type="molecule type" value="Genomic_DNA"/>
</dbReference>
<sequence length="381" mass="43117">MKDKLAAVGLIDAPKRSTSGEFLRSYVLNRPDVKSSTLQVWQQPCRNLITYFGDDKPLGSITAGNCDQFKAWLTTQELAPVTLAKRLTFARTFFHTARKHKLIDDNPFAEVSIPAANVGARQSFVGREPVDRLMGMANPTWRTIIALSRFGGLRCRSEVLSVEWRHVDWERNRLTVPSPKTDRYDGKESRTIPLFADLRPYLEEAFELAEEDQTHVVGGNHLTKANGPNGWKNCNLRTSFEKFVKRAGLELWPRLFHNLRSSRETELLEEFPTHVVARWMGHDPNVSLKHYAQTTEQHFERAASGAKSGAPAARNPAHQRREIRRTSGAKSGAPAARNPAHQRREIRRTSGAKSGAPAARNPAHQRREIRRTGQPRRLARN</sequence>
<dbReference type="Proteomes" id="UP000324974">
    <property type="component" value="Chromosome"/>
</dbReference>
<dbReference type="AlphaFoldDB" id="A0A5C1A803"/>
<keyword evidence="3 5" id="KW-0238">DNA-binding</keyword>
<dbReference type="Gene3D" id="1.10.150.130">
    <property type="match status" value="1"/>
</dbReference>
<feature type="domain" description="Core-binding (CB)" evidence="8">
    <location>
        <begin position="13"/>
        <end position="98"/>
    </location>
</feature>
<proteinExistence type="inferred from homology"/>
<name>A0A5C1A803_9BACT</name>
<dbReference type="PROSITE" id="PS51898">
    <property type="entry name" value="TYR_RECOMBINASE"/>
    <property type="match status" value="1"/>
</dbReference>
<evidence type="ECO:0000259" key="8">
    <source>
        <dbReference type="PROSITE" id="PS51900"/>
    </source>
</evidence>